<comment type="caution">
    <text evidence="2">The sequence shown here is derived from an EMBL/GenBank/DDBJ whole genome shotgun (WGS) entry which is preliminary data.</text>
</comment>
<organism evidence="2 3">
    <name type="scientific">Pleuronectes platessa</name>
    <name type="common">European plaice</name>
    <dbReference type="NCBI Taxonomy" id="8262"/>
    <lineage>
        <taxon>Eukaryota</taxon>
        <taxon>Metazoa</taxon>
        <taxon>Chordata</taxon>
        <taxon>Craniata</taxon>
        <taxon>Vertebrata</taxon>
        <taxon>Euteleostomi</taxon>
        <taxon>Actinopterygii</taxon>
        <taxon>Neopterygii</taxon>
        <taxon>Teleostei</taxon>
        <taxon>Neoteleostei</taxon>
        <taxon>Acanthomorphata</taxon>
        <taxon>Carangaria</taxon>
        <taxon>Pleuronectiformes</taxon>
        <taxon>Pleuronectoidei</taxon>
        <taxon>Pleuronectidae</taxon>
        <taxon>Pleuronectes</taxon>
    </lineage>
</organism>
<name>A0A9N7UZL0_PLEPL</name>
<feature type="region of interest" description="Disordered" evidence="1">
    <location>
        <begin position="81"/>
        <end position="117"/>
    </location>
</feature>
<proteinExistence type="predicted"/>
<keyword evidence="3" id="KW-1185">Reference proteome</keyword>
<feature type="compositionally biased region" description="Polar residues" evidence="1">
    <location>
        <begin position="89"/>
        <end position="103"/>
    </location>
</feature>
<protein>
    <submittedName>
        <fullName evidence="2">Uncharacterized protein</fullName>
    </submittedName>
</protein>
<dbReference type="EMBL" id="CADEAL010002380">
    <property type="protein sequence ID" value="CAB1440011.1"/>
    <property type="molecule type" value="Genomic_DNA"/>
</dbReference>
<sequence>MFVSDSNIHRPQCNSAPSLTVQATVPSAQAQCPQISGTTGVQTSHISSSLLPTYHKQFTVDGALLSRAYLWRPNSVPHLPVQSHERLASSDSSSQHTALSRSAFSPAAAVSCTTSGG</sequence>
<evidence type="ECO:0000313" key="2">
    <source>
        <dbReference type="EMBL" id="CAB1440011.1"/>
    </source>
</evidence>
<evidence type="ECO:0000313" key="3">
    <source>
        <dbReference type="Proteomes" id="UP001153269"/>
    </source>
</evidence>
<reference evidence="2" key="1">
    <citation type="submission" date="2020-03" db="EMBL/GenBank/DDBJ databases">
        <authorList>
            <person name="Weist P."/>
        </authorList>
    </citation>
    <scope>NUCLEOTIDE SEQUENCE</scope>
</reference>
<dbReference type="Proteomes" id="UP001153269">
    <property type="component" value="Unassembled WGS sequence"/>
</dbReference>
<gene>
    <name evidence="2" type="ORF">PLEPLA_LOCUS27777</name>
</gene>
<dbReference type="AlphaFoldDB" id="A0A9N7UZL0"/>
<evidence type="ECO:0000256" key="1">
    <source>
        <dbReference type="SAM" id="MobiDB-lite"/>
    </source>
</evidence>
<accession>A0A9N7UZL0</accession>